<organism evidence="1">
    <name type="scientific">marine sediment metagenome</name>
    <dbReference type="NCBI Taxonomy" id="412755"/>
    <lineage>
        <taxon>unclassified sequences</taxon>
        <taxon>metagenomes</taxon>
        <taxon>ecological metagenomes</taxon>
    </lineage>
</organism>
<evidence type="ECO:0000313" key="1">
    <source>
        <dbReference type="EMBL" id="KKK73559.1"/>
    </source>
</evidence>
<proteinExistence type="predicted"/>
<dbReference type="AlphaFoldDB" id="A0A0F9A4P6"/>
<dbReference type="EMBL" id="LAZR01056736">
    <property type="protein sequence ID" value="KKK73559.1"/>
    <property type="molecule type" value="Genomic_DNA"/>
</dbReference>
<name>A0A0F9A4P6_9ZZZZ</name>
<comment type="caution">
    <text evidence="1">The sequence shown here is derived from an EMBL/GenBank/DDBJ whole genome shotgun (WGS) entry which is preliminary data.</text>
</comment>
<accession>A0A0F9A4P6</accession>
<gene>
    <name evidence="1" type="ORF">LCGC14_2892610</name>
</gene>
<protein>
    <submittedName>
        <fullName evidence="1">Uncharacterized protein</fullName>
    </submittedName>
</protein>
<reference evidence="1" key="1">
    <citation type="journal article" date="2015" name="Nature">
        <title>Complex archaea that bridge the gap between prokaryotes and eukaryotes.</title>
        <authorList>
            <person name="Spang A."/>
            <person name="Saw J.H."/>
            <person name="Jorgensen S.L."/>
            <person name="Zaremba-Niedzwiedzka K."/>
            <person name="Martijn J."/>
            <person name="Lind A.E."/>
            <person name="van Eijk R."/>
            <person name="Schleper C."/>
            <person name="Guy L."/>
            <person name="Ettema T.J."/>
        </authorList>
    </citation>
    <scope>NUCLEOTIDE SEQUENCE</scope>
</reference>
<sequence>MIEKKQFSSNVITRINQKADLRILAAEGKIDILNREDNYFWVIERK</sequence>